<accession>A0A183J169</accession>
<dbReference type="GO" id="GO:0005739">
    <property type="term" value="C:mitochondrion"/>
    <property type="evidence" value="ECO:0007669"/>
    <property type="project" value="TreeGrafter"/>
</dbReference>
<reference evidence="10" key="1">
    <citation type="submission" date="2016-06" db="UniProtKB">
        <authorList>
            <consortium name="WormBaseParasite"/>
        </authorList>
    </citation>
    <scope>IDENTIFICATION</scope>
</reference>
<protein>
    <submittedName>
        <fullName evidence="10">DUF1279 domain-containing protein</fullName>
    </submittedName>
</protein>
<sequence length="179" mass="20543">MVVDRTMATQADHKDDADRTLLPFVGPETKLTSVQRFKLLFKKYWYVLVPVHLVTSAFWFGTFYYMAVSGIDIVGLLHTLNVSDTVISKLNRAPNAGHIALAYGLFKLASPVRYPVTVAVTAISVRYLVIWGWIKPAPTRAQVRTYVDLKKRQIRTRVERWRSKTRAMARKTTERRKSS</sequence>
<dbReference type="GO" id="GO:0016020">
    <property type="term" value="C:membrane"/>
    <property type="evidence" value="ECO:0007669"/>
    <property type="project" value="UniProtKB-SubCell"/>
</dbReference>
<gene>
    <name evidence="8" type="ORF">SBAD_LOCUS9617</name>
</gene>
<keyword evidence="2 6" id="KW-0812">Transmembrane</keyword>
<dbReference type="OrthoDB" id="5874039at2759"/>
<dbReference type="InterPro" id="IPR009688">
    <property type="entry name" value="FAM210A/B-like_dom"/>
</dbReference>
<evidence type="ECO:0000256" key="3">
    <source>
        <dbReference type="ARBA" id="ARBA00022989"/>
    </source>
</evidence>
<dbReference type="PANTHER" id="PTHR21377:SF1">
    <property type="entry name" value="PROTEIN FAM210A"/>
    <property type="match status" value="1"/>
</dbReference>
<evidence type="ECO:0000256" key="2">
    <source>
        <dbReference type="ARBA" id="ARBA00022692"/>
    </source>
</evidence>
<dbReference type="PANTHER" id="PTHR21377">
    <property type="entry name" value="PROTEIN FAM210B, MITOCHONDRIAL"/>
    <property type="match status" value="1"/>
</dbReference>
<dbReference type="WBParaSite" id="SBAD_0000996501-mRNA-1">
    <property type="protein sequence ID" value="SBAD_0000996501-mRNA-1"/>
    <property type="gene ID" value="SBAD_0000996501"/>
</dbReference>
<reference evidence="8 9" key="2">
    <citation type="submission" date="2018-11" db="EMBL/GenBank/DDBJ databases">
        <authorList>
            <consortium name="Pathogen Informatics"/>
        </authorList>
    </citation>
    <scope>NUCLEOTIDE SEQUENCE [LARGE SCALE GENOMIC DNA]</scope>
</reference>
<evidence type="ECO:0000259" key="7">
    <source>
        <dbReference type="Pfam" id="PF06916"/>
    </source>
</evidence>
<evidence type="ECO:0000256" key="4">
    <source>
        <dbReference type="ARBA" id="ARBA00023054"/>
    </source>
</evidence>
<comment type="subcellular location">
    <subcellularLocation>
        <location evidence="1">Membrane</location>
        <topology evidence="1">Single-pass membrane protein</topology>
    </subcellularLocation>
</comment>
<evidence type="ECO:0000313" key="10">
    <source>
        <dbReference type="WBParaSite" id="SBAD_0000996501-mRNA-1"/>
    </source>
</evidence>
<feature type="transmembrane region" description="Helical" evidence="6">
    <location>
        <begin position="114"/>
        <end position="134"/>
    </location>
</feature>
<evidence type="ECO:0000313" key="9">
    <source>
        <dbReference type="Proteomes" id="UP000270296"/>
    </source>
</evidence>
<evidence type="ECO:0000256" key="1">
    <source>
        <dbReference type="ARBA" id="ARBA00004167"/>
    </source>
</evidence>
<dbReference type="AlphaFoldDB" id="A0A183J169"/>
<evidence type="ECO:0000256" key="5">
    <source>
        <dbReference type="ARBA" id="ARBA00023136"/>
    </source>
</evidence>
<name>A0A183J169_9BILA</name>
<keyword evidence="5 6" id="KW-0472">Membrane</keyword>
<dbReference type="Pfam" id="PF06916">
    <property type="entry name" value="FAM210A-B_dom"/>
    <property type="match status" value="1"/>
</dbReference>
<evidence type="ECO:0000256" key="6">
    <source>
        <dbReference type="SAM" id="Phobius"/>
    </source>
</evidence>
<dbReference type="Proteomes" id="UP000270296">
    <property type="component" value="Unassembled WGS sequence"/>
</dbReference>
<keyword evidence="9" id="KW-1185">Reference proteome</keyword>
<feature type="transmembrane region" description="Helical" evidence="6">
    <location>
        <begin position="44"/>
        <end position="67"/>
    </location>
</feature>
<evidence type="ECO:0000313" key="8">
    <source>
        <dbReference type="EMBL" id="VDP24330.1"/>
    </source>
</evidence>
<keyword evidence="4" id="KW-0175">Coiled coil</keyword>
<proteinExistence type="predicted"/>
<feature type="domain" description="DUF1279" evidence="7">
    <location>
        <begin position="35"/>
        <end position="122"/>
    </location>
</feature>
<dbReference type="InterPro" id="IPR045866">
    <property type="entry name" value="FAM210A/B-like"/>
</dbReference>
<dbReference type="EMBL" id="UZAM01012950">
    <property type="protein sequence ID" value="VDP24330.1"/>
    <property type="molecule type" value="Genomic_DNA"/>
</dbReference>
<organism evidence="10">
    <name type="scientific">Soboliphyme baturini</name>
    <dbReference type="NCBI Taxonomy" id="241478"/>
    <lineage>
        <taxon>Eukaryota</taxon>
        <taxon>Metazoa</taxon>
        <taxon>Ecdysozoa</taxon>
        <taxon>Nematoda</taxon>
        <taxon>Enoplea</taxon>
        <taxon>Dorylaimia</taxon>
        <taxon>Dioctophymatida</taxon>
        <taxon>Dioctophymatoidea</taxon>
        <taxon>Soboliphymatidae</taxon>
        <taxon>Soboliphyme</taxon>
    </lineage>
</organism>
<keyword evidence="3 6" id="KW-1133">Transmembrane helix</keyword>